<accession>A0A0G3GW28</accession>
<dbReference type="KEGG" id="cmv:CMUST_05130"/>
<dbReference type="EC" id="2.7.1.2" evidence="2"/>
<dbReference type="Pfam" id="PF00480">
    <property type="entry name" value="ROK"/>
    <property type="match status" value="1"/>
</dbReference>
<proteinExistence type="inferred from homology"/>
<dbReference type="PANTHER" id="PTHR18964:SF149">
    <property type="entry name" value="BIFUNCTIONAL UDP-N-ACETYLGLUCOSAMINE 2-EPIMERASE_N-ACETYLMANNOSAMINE KINASE"/>
    <property type="match status" value="1"/>
</dbReference>
<sequence>MVTIAVDIGGTKIATGIVQDSQPTIVHNRQVRPTRAKEGGEVVVAETIAAITEQQEFARTKGWEVQRIGVGAPGVVGDGVILHSGVTMPNWQGTDVQDRIQSICGLPTAVNNDVRVMGLGEAVYGIGADKEVLFVSIGTGIGGAIVRSGQLIDSPHFSRGEIAYLLGPTPDGGCDRIENVGSGPAMAKAYGTDRLEDVMADYRSGVSAAISTITDAMRCVGAALGGFITAYDVDAVVVGGGVGTLPEILEPFAAGIHSQLLNSHSSVTCTQATLGTNAPLVGAAHLARNVLSKELS</sequence>
<name>A0A0G3GW28_9CORY</name>
<dbReference type="Proteomes" id="UP000035199">
    <property type="component" value="Chromosome"/>
</dbReference>
<evidence type="ECO:0000313" key="3">
    <source>
        <dbReference type="Proteomes" id="UP000035199"/>
    </source>
</evidence>
<dbReference type="OrthoDB" id="8772678at2"/>
<keyword evidence="2" id="KW-0418">Kinase</keyword>
<comment type="similarity">
    <text evidence="1">Belongs to the ROK (NagC/XylR) family.</text>
</comment>
<dbReference type="EMBL" id="CP011542">
    <property type="protein sequence ID" value="AKK05364.1"/>
    <property type="molecule type" value="Genomic_DNA"/>
</dbReference>
<keyword evidence="3" id="KW-1185">Reference proteome</keyword>
<dbReference type="InterPro" id="IPR000600">
    <property type="entry name" value="ROK"/>
</dbReference>
<dbReference type="PANTHER" id="PTHR18964">
    <property type="entry name" value="ROK (REPRESSOR, ORF, KINASE) FAMILY"/>
    <property type="match status" value="1"/>
</dbReference>
<dbReference type="RefSeq" id="WP_047261593.1">
    <property type="nucleotide sequence ID" value="NZ_CP011542.1"/>
</dbReference>
<dbReference type="SUPFAM" id="SSF53067">
    <property type="entry name" value="Actin-like ATPase domain"/>
    <property type="match status" value="1"/>
</dbReference>
<dbReference type="AlphaFoldDB" id="A0A0G3GW28"/>
<dbReference type="InterPro" id="IPR043129">
    <property type="entry name" value="ATPase_NBD"/>
</dbReference>
<dbReference type="STRING" id="571915.CMUST_05130"/>
<reference evidence="3" key="2">
    <citation type="submission" date="2015-05" db="EMBL/GenBank/DDBJ databases">
        <title>Complete genome sequence of Corynebacterium mustelae DSM 45274, isolated from various tissues of a male ferret with lethal sepsis.</title>
        <authorList>
            <person name="Ruckert C."/>
            <person name="Albersmeier A."/>
            <person name="Winkler A."/>
            <person name="Tauch A."/>
        </authorList>
    </citation>
    <scope>NUCLEOTIDE SEQUENCE [LARGE SCALE GENOMIC DNA]</scope>
    <source>
        <strain evidence="3">DSM 45274</strain>
    </source>
</reference>
<dbReference type="PATRIC" id="fig|571915.4.peg.1086"/>
<protein>
    <submittedName>
        <fullName evidence="2">Transcriptional regulator/sugar kinase</fullName>
        <ecNumber evidence="2">2.7.1.2</ecNumber>
    </submittedName>
</protein>
<organism evidence="2 3">
    <name type="scientific">Corynebacterium mustelae</name>
    <dbReference type="NCBI Taxonomy" id="571915"/>
    <lineage>
        <taxon>Bacteria</taxon>
        <taxon>Bacillati</taxon>
        <taxon>Actinomycetota</taxon>
        <taxon>Actinomycetes</taxon>
        <taxon>Mycobacteriales</taxon>
        <taxon>Corynebacteriaceae</taxon>
        <taxon>Corynebacterium</taxon>
    </lineage>
</organism>
<reference evidence="2 3" key="1">
    <citation type="journal article" date="2015" name="Genome Announc.">
        <title>Complete Genome Sequence of the Type Strain Corynebacterium mustelae DSM 45274, Isolated from Various Tissues of a Male Ferret with Lethal Sepsis.</title>
        <authorList>
            <person name="Ruckert C."/>
            <person name="Eimer J."/>
            <person name="Winkler A."/>
            <person name="Tauch A."/>
        </authorList>
    </citation>
    <scope>NUCLEOTIDE SEQUENCE [LARGE SCALE GENOMIC DNA]</scope>
    <source>
        <strain evidence="2 3">DSM 45274</strain>
    </source>
</reference>
<evidence type="ECO:0000256" key="1">
    <source>
        <dbReference type="ARBA" id="ARBA00006479"/>
    </source>
</evidence>
<gene>
    <name evidence="2" type="primary">nagK</name>
    <name evidence="2" type="ORF">CMUST_05130</name>
</gene>
<dbReference type="Gene3D" id="3.30.420.40">
    <property type="match status" value="2"/>
</dbReference>
<dbReference type="GO" id="GO:0004340">
    <property type="term" value="F:glucokinase activity"/>
    <property type="evidence" value="ECO:0007669"/>
    <property type="project" value="UniProtKB-EC"/>
</dbReference>
<evidence type="ECO:0000313" key="2">
    <source>
        <dbReference type="EMBL" id="AKK05364.1"/>
    </source>
</evidence>
<keyword evidence="2" id="KW-0808">Transferase</keyword>